<dbReference type="Proteomes" id="UP000282574">
    <property type="component" value="Unassembled WGS sequence"/>
</dbReference>
<dbReference type="SUPFAM" id="SSF103481">
    <property type="entry name" value="Multidrug resistance efflux transporter EmrE"/>
    <property type="match status" value="1"/>
</dbReference>
<evidence type="ECO:0000256" key="1">
    <source>
        <dbReference type="ARBA" id="ARBA00007362"/>
    </source>
</evidence>
<dbReference type="PANTHER" id="PTHR22911">
    <property type="entry name" value="ACYL-MALONYL CONDENSING ENZYME-RELATED"/>
    <property type="match status" value="1"/>
</dbReference>
<gene>
    <name evidence="4" type="ORF">DSM107010_18300</name>
</gene>
<organism evidence="4 5">
    <name type="scientific">Chroococcidiopsis cubana SAG 39.79</name>
    <dbReference type="NCBI Taxonomy" id="388085"/>
    <lineage>
        <taxon>Bacteria</taxon>
        <taxon>Bacillati</taxon>
        <taxon>Cyanobacteriota</taxon>
        <taxon>Cyanophyceae</taxon>
        <taxon>Chroococcidiopsidales</taxon>
        <taxon>Chroococcidiopsidaceae</taxon>
        <taxon>Chroococcidiopsis</taxon>
    </lineage>
</organism>
<dbReference type="PANTHER" id="PTHR22911:SF137">
    <property type="entry name" value="SOLUTE CARRIER FAMILY 35 MEMBER G2-RELATED"/>
    <property type="match status" value="1"/>
</dbReference>
<feature type="transmembrane region" description="Helical" evidence="2">
    <location>
        <begin position="279"/>
        <end position="296"/>
    </location>
</feature>
<feature type="transmembrane region" description="Helical" evidence="2">
    <location>
        <begin position="188"/>
        <end position="211"/>
    </location>
</feature>
<keyword evidence="5" id="KW-1185">Reference proteome</keyword>
<feature type="transmembrane region" description="Helical" evidence="2">
    <location>
        <begin position="251"/>
        <end position="273"/>
    </location>
</feature>
<keyword evidence="2" id="KW-0812">Transmembrane</keyword>
<proteinExistence type="inferred from homology"/>
<accession>A0AB37UNG8</accession>
<evidence type="ECO:0000259" key="3">
    <source>
        <dbReference type="Pfam" id="PF00892"/>
    </source>
</evidence>
<dbReference type="GO" id="GO:0016020">
    <property type="term" value="C:membrane"/>
    <property type="evidence" value="ECO:0007669"/>
    <property type="project" value="InterPro"/>
</dbReference>
<reference evidence="4 5" key="1">
    <citation type="journal article" date="2019" name="Genome Biol. Evol.">
        <title>Day and night: Metabolic profiles and evolutionary relationships of six axenic non-marine cyanobacteria.</title>
        <authorList>
            <person name="Will S.E."/>
            <person name="Henke P."/>
            <person name="Boedeker C."/>
            <person name="Huang S."/>
            <person name="Brinkmann H."/>
            <person name="Rohde M."/>
            <person name="Jarek M."/>
            <person name="Friedl T."/>
            <person name="Seufert S."/>
            <person name="Schumacher M."/>
            <person name="Overmann J."/>
            <person name="Neumann-Schaal M."/>
            <person name="Petersen J."/>
        </authorList>
    </citation>
    <scope>NUCLEOTIDE SEQUENCE [LARGE SCALE GENOMIC DNA]</scope>
    <source>
        <strain evidence="4 5">SAG 39.79</strain>
    </source>
</reference>
<dbReference type="Pfam" id="PF00892">
    <property type="entry name" value="EamA"/>
    <property type="match status" value="2"/>
</dbReference>
<feature type="transmembrane region" description="Helical" evidence="2">
    <location>
        <begin position="100"/>
        <end position="117"/>
    </location>
</feature>
<feature type="transmembrane region" description="Helical" evidence="2">
    <location>
        <begin position="223"/>
        <end position="244"/>
    </location>
</feature>
<feature type="domain" description="EamA" evidence="3">
    <location>
        <begin position="157"/>
        <end position="296"/>
    </location>
</feature>
<evidence type="ECO:0000313" key="4">
    <source>
        <dbReference type="EMBL" id="RUT12984.1"/>
    </source>
</evidence>
<dbReference type="RefSeq" id="WP_106166436.1">
    <property type="nucleotide sequence ID" value="NZ_JAVKZF010000001.1"/>
</dbReference>
<keyword evidence="2" id="KW-0472">Membrane</keyword>
<feature type="transmembrane region" description="Helical" evidence="2">
    <location>
        <begin position="129"/>
        <end position="146"/>
    </location>
</feature>
<comment type="caution">
    <text evidence="4">The sequence shown here is derived from an EMBL/GenBank/DDBJ whole genome shotgun (WGS) entry which is preliminary data.</text>
</comment>
<dbReference type="AlphaFoldDB" id="A0AB37UNG8"/>
<dbReference type="InterPro" id="IPR000620">
    <property type="entry name" value="EamA_dom"/>
</dbReference>
<evidence type="ECO:0000256" key="2">
    <source>
        <dbReference type="SAM" id="Phobius"/>
    </source>
</evidence>
<protein>
    <recommendedName>
        <fullName evidence="3">EamA domain-containing protein</fullName>
    </recommendedName>
</protein>
<dbReference type="EMBL" id="RSCK01000010">
    <property type="protein sequence ID" value="RUT12984.1"/>
    <property type="molecule type" value="Genomic_DNA"/>
</dbReference>
<name>A0AB37UNG8_9CYAN</name>
<feature type="domain" description="EamA" evidence="3">
    <location>
        <begin position="9"/>
        <end position="141"/>
    </location>
</feature>
<evidence type="ECO:0000313" key="5">
    <source>
        <dbReference type="Proteomes" id="UP000282574"/>
    </source>
</evidence>
<feature type="transmembrane region" description="Helical" evidence="2">
    <location>
        <begin position="73"/>
        <end position="94"/>
    </location>
</feature>
<feature type="transmembrane region" description="Helical" evidence="2">
    <location>
        <begin position="12"/>
        <end position="31"/>
    </location>
</feature>
<comment type="similarity">
    <text evidence="1">Belongs to the EamA transporter family.</text>
</comment>
<sequence>MTRSNLDGKGLIAALCAAATWGMVGVFVRWLPGWSPFAVLAGRFLAATAAMLPILLLVPSFRHNLAFSFRTLPIWWLSLLAVGGYVLGTTAFQMAPVGEVTLLFTTSPLFIIAYKYVARLPIKRSEGIGMLLATAGVSSILFPQLSSYKAVSWQTTTGYLLALGAAGLLVLYTLWFKTLANQNMAPKSIDVVFVTCLLGSVLSILGAIFFSKLSIGIGIDRQAILVLSGLGILSTALPFLCYTVAAQRLPVVLSTAILLLEPVFAVLFASIALQEIPSLWFGIGSILVFWGLLTITRATNSS</sequence>
<feature type="transmembrane region" description="Helical" evidence="2">
    <location>
        <begin position="158"/>
        <end position="176"/>
    </location>
</feature>
<feature type="transmembrane region" description="Helical" evidence="2">
    <location>
        <begin position="37"/>
        <end position="61"/>
    </location>
</feature>
<keyword evidence="2" id="KW-1133">Transmembrane helix</keyword>
<dbReference type="InterPro" id="IPR037185">
    <property type="entry name" value="EmrE-like"/>
</dbReference>